<sequence length="68" mass="8074">MEKNKDEHQIIKLERVTDRQIVNQYLDKGWTLLEVIIQNDGDEHSSYLLGWDKANGESKEYENGIDYF</sequence>
<dbReference type="AlphaFoldDB" id="A0AAW6SKV6"/>
<organism evidence="1 2">
    <name type="scientific">Heyndrickxia oleronia</name>
    <dbReference type="NCBI Taxonomy" id="38875"/>
    <lineage>
        <taxon>Bacteria</taxon>
        <taxon>Bacillati</taxon>
        <taxon>Bacillota</taxon>
        <taxon>Bacilli</taxon>
        <taxon>Bacillales</taxon>
        <taxon>Bacillaceae</taxon>
        <taxon>Heyndrickxia</taxon>
    </lineage>
</organism>
<evidence type="ECO:0000313" key="2">
    <source>
        <dbReference type="Proteomes" id="UP001159179"/>
    </source>
</evidence>
<reference evidence="1" key="1">
    <citation type="submission" date="2023-03" db="EMBL/GenBank/DDBJ databases">
        <title>Bacterial isolates from washroom surfaces on a university campus.</title>
        <authorList>
            <person name="Holman D.B."/>
            <person name="Gzyl K.E."/>
            <person name="Taheri A.E."/>
        </authorList>
    </citation>
    <scope>NUCLEOTIDE SEQUENCE</scope>
    <source>
        <strain evidence="1">RD03</strain>
    </source>
</reference>
<dbReference type="EMBL" id="JAROYP010000001">
    <property type="protein sequence ID" value="MDH5159371.1"/>
    <property type="molecule type" value="Genomic_DNA"/>
</dbReference>
<evidence type="ECO:0008006" key="3">
    <source>
        <dbReference type="Google" id="ProtNLM"/>
    </source>
</evidence>
<proteinExistence type="predicted"/>
<name>A0AAW6SKV6_9BACI</name>
<protein>
    <recommendedName>
        <fullName evidence="3">DUF4177 domain-containing protein</fullName>
    </recommendedName>
</protein>
<gene>
    <name evidence="1" type="ORF">P5X88_00365</name>
</gene>
<comment type="caution">
    <text evidence="1">The sequence shown here is derived from an EMBL/GenBank/DDBJ whole genome shotgun (WGS) entry which is preliminary data.</text>
</comment>
<dbReference type="Proteomes" id="UP001159179">
    <property type="component" value="Unassembled WGS sequence"/>
</dbReference>
<dbReference type="RefSeq" id="WP_251336804.1">
    <property type="nucleotide sequence ID" value="NZ_JAMATW010000001.1"/>
</dbReference>
<accession>A0AAW6SKV6</accession>
<evidence type="ECO:0000313" key="1">
    <source>
        <dbReference type="EMBL" id="MDH5159371.1"/>
    </source>
</evidence>